<dbReference type="RefSeq" id="WP_065524778.1">
    <property type="nucleotide sequence ID" value="NZ_CP016540.2"/>
</dbReference>
<accession>A0A1B1S5G6</accession>
<reference evidence="1" key="1">
    <citation type="submission" date="2016-10" db="EMBL/GenBank/DDBJ databases">
        <authorList>
            <person name="See-Too W.S."/>
        </authorList>
    </citation>
    <scope>NUCLEOTIDE SEQUENCE</scope>
    <source>
        <strain evidence="1">L10.15</strain>
    </source>
</reference>
<organism evidence="1 2">
    <name type="scientific">Planococcus versutus</name>
    <dbReference type="NCBI Taxonomy" id="1302659"/>
    <lineage>
        <taxon>Bacteria</taxon>
        <taxon>Bacillati</taxon>
        <taxon>Bacillota</taxon>
        <taxon>Bacilli</taxon>
        <taxon>Bacillales</taxon>
        <taxon>Caryophanaceae</taxon>
        <taxon>Planococcus</taxon>
    </lineage>
</organism>
<gene>
    <name evidence="1" type="ORF">I858_015680</name>
</gene>
<dbReference type="EMBL" id="CP016540">
    <property type="protein sequence ID" value="ANU28430.1"/>
    <property type="molecule type" value="Genomic_DNA"/>
</dbReference>
<keyword evidence="2" id="KW-1185">Reference proteome</keyword>
<dbReference type="STRING" id="1302659.I858_015680"/>
<proteinExistence type="predicted"/>
<protein>
    <submittedName>
        <fullName evidence="1">Uncharacterized protein</fullName>
    </submittedName>
</protein>
<dbReference type="KEGG" id="pll:I858_015680"/>
<dbReference type="AlphaFoldDB" id="A0A1B1S5G6"/>
<dbReference type="Proteomes" id="UP000053354">
    <property type="component" value="Chromosome"/>
</dbReference>
<evidence type="ECO:0000313" key="2">
    <source>
        <dbReference type="Proteomes" id="UP000053354"/>
    </source>
</evidence>
<evidence type="ECO:0000313" key="1">
    <source>
        <dbReference type="EMBL" id="ANU28430.1"/>
    </source>
</evidence>
<name>A0A1B1S5G6_9BACL</name>
<sequence>MDKLLNKLILIAGAWQTNEDPVIAQNFSILFEELKQITGLSHAAAEQLLCTHISGEVAA</sequence>
<dbReference type="OrthoDB" id="2429119at2"/>